<proteinExistence type="predicted"/>
<feature type="transmembrane region" description="Helical" evidence="5">
    <location>
        <begin position="71"/>
        <end position="86"/>
    </location>
</feature>
<dbReference type="GO" id="GO:0012505">
    <property type="term" value="C:endomembrane system"/>
    <property type="evidence" value="ECO:0007669"/>
    <property type="project" value="UniProtKB-SubCell"/>
</dbReference>
<evidence type="ECO:0000256" key="5">
    <source>
        <dbReference type="SAM" id="Phobius"/>
    </source>
</evidence>
<keyword evidence="7" id="KW-1185">Reference proteome</keyword>
<evidence type="ECO:0000256" key="2">
    <source>
        <dbReference type="ARBA" id="ARBA00022692"/>
    </source>
</evidence>
<protein>
    <submittedName>
        <fullName evidence="6">18489_t:CDS:1</fullName>
    </submittedName>
</protein>
<dbReference type="Pfam" id="PF10332">
    <property type="entry name" value="DUF2418"/>
    <property type="match status" value="1"/>
</dbReference>
<feature type="transmembrane region" description="Helical" evidence="5">
    <location>
        <begin position="32"/>
        <end position="51"/>
    </location>
</feature>
<feature type="transmembrane region" description="Helical" evidence="5">
    <location>
        <begin position="155"/>
        <end position="173"/>
    </location>
</feature>
<reference evidence="6" key="1">
    <citation type="submission" date="2021-06" db="EMBL/GenBank/DDBJ databases">
        <authorList>
            <person name="Kallberg Y."/>
            <person name="Tangrot J."/>
            <person name="Rosling A."/>
        </authorList>
    </citation>
    <scope>NUCLEOTIDE SEQUENCE</scope>
    <source>
        <strain evidence="6">CL551</strain>
    </source>
</reference>
<comment type="subcellular location">
    <subcellularLocation>
        <location evidence="1">Endomembrane system</location>
        <topology evidence="1">Multi-pass membrane protein</topology>
    </subcellularLocation>
</comment>
<organism evidence="6 7">
    <name type="scientific">Acaulospora morrowiae</name>
    <dbReference type="NCBI Taxonomy" id="94023"/>
    <lineage>
        <taxon>Eukaryota</taxon>
        <taxon>Fungi</taxon>
        <taxon>Fungi incertae sedis</taxon>
        <taxon>Mucoromycota</taxon>
        <taxon>Glomeromycotina</taxon>
        <taxon>Glomeromycetes</taxon>
        <taxon>Diversisporales</taxon>
        <taxon>Acaulosporaceae</taxon>
        <taxon>Acaulospora</taxon>
    </lineage>
</organism>
<dbReference type="EMBL" id="CAJVPV010002533">
    <property type="protein sequence ID" value="CAG8529021.1"/>
    <property type="molecule type" value="Genomic_DNA"/>
</dbReference>
<dbReference type="OrthoDB" id="3363151at2759"/>
<evidence type="ECO:0000313" key="7">
    <source>
        <dbReference type="Proteomes" id="UP000789342"/>
    </source>
</evidence>
<dbReference type="Proteomes" id="UP000789342">
    <property type="component" value="Unassembled WGS sequence"/>
</dbReference>
<name>A0A9N9FF97_9GLOM</name>
<dbReference type="GO" id="GO:0043007">
    <property type="term" value="P:maintenance of rDNA"/>
    <property type="evidence" value="ECO:0007669"/>
    <property type="project" value="TreeGrafter"/>
</dbReference>
<dbReference type="AlphaFoldDB" id="A0A9N9FF97"/>
<dbReference type="GO" id="GO:0007096">
    <property type="term" value="P:regulation of exit from mitosis"/>
    <property type="evidence" value="ECO:0007669"/>
    <property type="project" value="TreeGrafter"/>
</dbReference>
<evidence type="ECO:0000256" key="4">
    <source>
        <dbReference type="ARBA" id="ARBA00023136"/>
    </source>
</evidence>
<keyword evidence="4 5" id="KW-0472">Membrane</keyword>
<accession>A0A9N9FF97</accession>
<evidence type="ECO:0000256" key="3">
    <source>
        <dbReference type="ARBA" id="ARBA00022989"/>
    </source>
</evidence>
<dbReference type="PANTHER" id="PTHR28293:SF1">
    <property type="entry name" value="NUCLEAR RIM PROTEIN 1"/>
    <property type="match status" value="1"/>
</dbReference>
<dbReference type="InterPro" id="IPR018819">
    <property type="entry name" value="Nur1/Mug154"/>
</dbReference>
<keyword evidence="2 5" id="KW-0812">Transmembrane</keyword>
<evidence type="ECO:0000256" key="1">
    <source>
        <dbReference type="ARBA" id="ARBA00004127"/>
    </source>
</evidence>
<comment type="caution">
    <text evidence="6">The sequence shown here is derived from an EMBL/GenBank/DDBJ whole genome shotgun (WGS) entry which is preliminary data.</text>
</comment>
<sequence>MPAVSYSSWVRLFDAISEAYEDLLDSSAWQRMLGWCLALFLNLLLILSRIGEGREKPPESNKDINVSRTEFFLLIFSLSNAFYVWVRKRRYHFFQRDHTQRPKVANARLVDMKLPYFAQNKIGEYLIRIYYEFLFDTPYRSQYVWQVNVWNPDNFALCLLCGFSPVHVGILILMNPRIWTYYVGVVAFLSLQMYANVYMFSSLVSDRQAIYGEVQREYDAKFVRPRLFVEKQNDSTQTNLDDIDNTWHSFESKLYPEGMNNPWVGSSSSDLRQDT</sequence>
<feature type="transmembrane region" description="Helical" evidence="5">
    <location>
        <begin position="179"/>
        <end position="200"/>
    </location>
</feature>
<keyword evidence="3 5" id="KW-1133">Transmembrane helix</keyword>
<evidence type="ECO:0000313" key="6">
    <source>
        <dbReference type="EMBL" id="CAG8529021.1"/>
    </source>
</evidence>
<dbReference type="PANTHER" id="PTHR28293">
    <property type="entry name" value="NUCLEAR RIM PROTEIN 1"/>
    <property type="match status" value="1"/>
</dbReference>
<gene>
    <name evidence="6" type="ORF">AMORRO_LOCUS4580</name>
</gene>